<dbReference type="PANTHER" id="PTHR46825:SF8">
    <property type="entry name" value="BETA-LACTAMASE-RELATED"/>
    <property type="match status" value="1"/>
</dbReference>
<dbReference type="OrthoDB" id="2151402at2"/>
<comment type="caution">
    <text evidence="2">The sequence shown here is derived from an EMBL/GenBank/DDBJ whole genome shotgun (WGS) entry which is preliminary data.</text>
</comment>
<dbReference type="STRING" id="1423792.FD09_GL002923"/>
<proteinExistence type="predicted"/>
<feature type="domain" description="Beta-lactamase-related" evidence="1">
    <location>
        <begin position="51"/>
        <end position="309"/>
    </location>
</feature>
<dbReference type="EMBL" id="AZEC01000007">
    <property type="protein sequence ID" value="KRL12603.1"/>
    <property type="molecule type" value="Genomic_DNA"/>
</dbReference>
<dbReference type="Gene3D" id="3.40.710.10">
    <property type="entry name" value="DD-peptidase/beta-lactamase superfamily"/>
    <property type="match status" value="1"/>
</dbReference>
<name>A0A0R1N718_9LACO</name>
<sequence length="363" mass="39897">MHKRTKKWWAAVIGAITLVCAGAGLWHTVRSQPLSTLAGPVQRSSKLGPTIDRLVGNTHFKGMIIAIRQGKVAVVRHYGEADTTLHEPNSADALFPIASMEKTMTATLIAQLIREGKLNYNTRLSKFYPAVPGSSGITIRELLNHTSGLFMDEIAPDQELTSDAAAINYTVHNVTNTKDKQFSYTNANFVLLAGIVDQITGQTFYQALKQRVLDPLKMAHTFDAQHIPHGSVVAQGYQFTDKDYVPEVLDPKLVSSLLGTGSIYMSITDMATFQLALSDGRLLTRPQFVELTQRPSPDSSYSGGFFIGDNNNRVVVGMYDDFPNSFKTYFQADQRNTAGVLIFANESTGMNIQDLGEQIMGVL</sequence>
<evidence type="ECO:0000313" key="3">
    <source>
        <dbReference type="Proteomes" id="UP000051330"/>
    </source>
</evidence>
<organism evidence="2 3">
    <name type="scientific">Schleiferilactobacillus perolens DSM 12744</name>
    <dbReference type="NCBI Taxonomy" id="1423792"/>
    <lineage>
        <taxon>Bacteria</taxon>
        <taxon>Bacillati</taxon>
        <taxon>Bacillota</taxon>
        <taxon>Bacilli</taxon>
        <taxon>Lactobacillales</taxon>
        <taxon>Lactobacillaceae</taxon>
        <taxon>Schleiferilactobacillus</taxon>
    </lineage>
</organism>
<keyword evidence="3" id="KW-1185">Reference proteome</keyword>
<dbReference type="InterPro" id="IPR012338">
    <property type="entry name" value="Beta-lactam/transpept-like"/>
</dbReference>
<accession>A0A0R1N718</accession>
<dbReference type="InterPro" id="IPR001466">
    <property type="entry name" value="Beta-lactam-related"/>
</dbReference>
<dbReference type="Pfam" id="PF00144">
    <property type="entry name" value="Beta-lactamase"/>
    <property type="match status" value="1"/>
</dbReference>
<dbReference type="Proteomes" id="UP000051330">
    <property type="component" value="Unassembled WGS sequence"/>
</dbReference>
<gene>
    <name evidence="2" type="ORF">FD09_GL002923</name>
</gene>
<dbReference type="SUPFAM" id="SSF56601">
    <property type="entry name" value="beta-lactamase/transpeptidase-like"/>
    <property type="match status" value="1"/>
</dbReference>
<protein>
    <submittedName>
        <fullName evidence="2">Beta-lactamase class C related penicillin binding protein</fullName>
    </submittedName>
</protein>
<evidence type="ECO:0000259" key="1">
    <source>
        <dbReference type="Pfam" id="PF00144"/>
    </source>
</evidence>
<dbReference type="PANTHER" id="PTHR46825">
    <property type="entry name" value="D-ALANYL-D-ALANINE-CARBOXYPEPTIDASE/ENDOPEPTIDASE AMPH"/>
    <property type="match status" value="1"/>
</dbReference>
<dbReference type="AlphaFoldDB" id="A0A0R1N718"/>
<evidence type="ECO:0000313" key="2">
    <source>
        <dbReference type="EMBL" id="KRL12603.1"/>
    </source>
</evidence>
<reference evidence="2 3" key="1">
    <citation type="journal article" date="2015" name="Genome Announc.">
        <title>Expanding the biotechnology potential of lactobacilli through comparative genomics of 213 strains and associated genera.</title>
        <authorList>
            <person name="Sun Z."/>
            <person name="Harris H.M."/>
            <person name="McCann A."/>
            <person name="Guo C."/>
            <person name="Argimon S."/>
            <person name="Zhang W."/>
            <person name="Yang X."/>
            <person name="Jeffery I.B."/>
            <person name="Cooney J.C."/>
            <person name="Kagawa T.F."/>
            <person name="Liu W."/>
            <person name="Song Y."/>
            <person name="Salvetti E."/>
            <person name="Wrobel A."/>
            <person name="Rasinkangas P."/>
            <person name="Parkhill J."/>
            <person name="Rea M.C."/>
            <person name="O'Sullivan O."/>
            <person name="Ritari J."/>
            <person name="Douillard F.P."/>
            <person name="Paul Ross R."/>
            <person name="Yang R."/>
            <person name="Briner A.E."/>
            <person name="Felis G.E."/>
            <person name="de Vos W.M."/>
            <person name="Barrangou R."/>
            <person name="Klaenhammer T.R."/>
            <person name="Caufield P.W."/>
            <person name="Cui Y."/>
            <person name="Zhang H."/>
            <person name="O'Toole P.W."/>
        </authorList>
    </citation>
    <scope>NUCLEOTIDE SEQUENCE [LARGE SCALE GENOMIC DNA]</scope>
    <source>
        <strain evidence="2 3">DSM 12744</strain>
    </source>
</reference>
<dbReference type="InterPro" id="IPR050491">
    <property type="entry name" value="AmpC-like"/>
</dbReference>
<dbReference type="PATRIC" id="fig|1423792.3.peg.2997"/>
<dbReference type="RefSeq" id="WP_057820676.1">
    <property type="nucleotide sequence ID" value="NZ_AZEC01000007.1"/>
</dbReference>